<dbReference type="EMBL" id="CAJVPY010032153">
    <property type="protein sequence ID" value="CAG8797450.1"/>
    <property type="molecule type" value="Genomic_DNA"/>
</dbReference>
<keyword evidence="2" id="KW-1185">Reference proteome</keyword>
<sequence>PELEGYIVAILDTRFKDLNFKPAKFESTKDELKYRMIEDIKNNNYSLPNNNLLTSLLSLLFEETTH</sequence>
<dbReference type="AlphaFoldDB" id="A0A9N9JY47"/>
<reference evidence="1" key="1">
    <citation type="submission" date="2021-06" db="EMBL/GenBank/DDBJ databases">
        <authorList>
            <person name="Kallberg Y."/>
            <person name="Tangrot J."/>
            <person name="Rosling A."/>
        </authorList>
    </citation>
    <scope>NUCLEOTIDE SEQUENCE</scope>
    <source>
        <strain evidence="1">MA453B</strain>
    </source>
</reference>
<evidence type="ECO:0000313" key="2">
    <source>
        <dbReference type="Proteomes" id="UP000789405"/>
    </source>
</evidence>
<feature type="non-terminal residue" evidence="1">
    <location>
        <position position="1"/>
    </location>
</feature>
<comment type="caution">
    <text evidence="1">The sequence shown here is derived from an EMBL/GenBank/DDBJ whole genome shotgun (WGS) entry which is preliminary data.</text>
</comment>
<evidence type="ECO:0000313" key="1">
    <source>
        <dbReference type="EMBL" id="CAG8797450.1"/>
    </source>
</evidence>
<dbReference type="Proteomes" id="UP000789405">
    <property type="component" value="Unassembled WGS sequence"/>
</dbReference>
<accession>A0A9N9JY47</accession>
<organism evidence="1 2">
    <name type="scientific">Dentiscutata erythropus</name>
    <dbReference type="NCBI Taxonomy" id="1348616"/>
    <lineage>
        <taxon>Eukaryota</taxon>
        <taxon>Fungi</taxon>
        <taxon>Fungi incertae sedis</taxon>
        <taxon>Mucoromycota</taxon>
        <taxon>Glomeromycotina</taxon>
        <taxon>Glomeromycetes</taxon>
        <taxon>Diversisporales</taxon>
        <taxon>Gigasporaceae</taxon>
        <taxon>Dentiscutata</taxon>
    </lineage>
</organism>
<proteinExistence type="predicted"/>
<protein>
    <submittedName>
        <fullName evidence="1">14086_t:CDS:1</fullName>
    </submittedName>
</protein>
<name>A0A9N9JY47_9GLOM</name>
<gene>
    <name evidence="1" type="ORF">DERYTH_LOCUS22680</name>
</gene>